<dbReference type="InterPro" id="IPR011576">
    <property type="entry name" value="Pyridox_Oxase_N"/>
</dbReference>
<dbReference type="Proteomes" id="UP001500433">
    <property type="component" value="Unassembled WGS sequence"/>
</dbReference>
<dbReference type="EMBL" id="BAABJH010000001">
    <property type="protein sequence ID" value="GAA4882449.1"/>
    <property type="molecule type" value="Genomic_DNA"/>
</dbReference>
<dbReference type="Gene3D" id="2.30.110.10">
    <property type="entry name" value="Electron Transport, Fmn-binding Protein, Chain A"/>
    <property type="match status" value="1"/>
</dbReference>
<proteinExistence type="predicted"/>
<dbReference type="Pfam" id="PF01243">
    <property type="entry name" value="PNPOx_N"/>
    <property type="match status" value="1"/>
</dbReference>
<dbReference type="PANTHER" id="PTHR42815:SF2">
    <property type="entry name" value="FAD-BINDING, PUTATIVE (AFU_ORTHOLOGUE AFUA_6G07600)-RELATED"/>
    <property type="match status" value="1"/>
</dbReference>
<evidence type="ECO:0000313" key="3">
    <source>
        <dbReference type="EMBL" id="GAA4882449.1"/>
    </source>
</evidence>
<evidence type="ECO:0000259" key="2">
    <source>
        <dbReference type="Pfam" id="PF01243"/>
    </source>
</evidence>
<keyword evidence="4" id="KW-1185">Reference proteome</keyword>
<protein>
    <submittedName>
        <fullName evidence="3">Pyridoxamine 5'-phosphate oxidase family protein</fullName>
    </submittedName>
</protein>
<comment type="caution">
    <text evidence="3">The sequence shown here is derived from an EMBL/GenBank/DDBJ whole genome shotgun (WGS) entry which is preliminary data.</text>
</comment>
<evidence type="ECO:0000313" key="4">
    <source>
        <dbReference type="Proteomes" id="UP001500433"/>
    </source>
</evidence>
<dbReference type="PANTHER" id="PTHR42815">
    <property type="entry name" value="FAD-BINDING, PUTATIVE (AFU_ORTHOLOGUE AFUA_6G07600)-RELATED"/>
    <property type="match status" value="1"/>
</dbReference>
<feature type="domain" description="Pyridoxamine 5'-phosphate oxidase N-terminal" evidence="2">
    <location>
        <begin position="31"/>
        <end position="149"/>
    </location>
</feature>
<name>A0ABP9ESA5_9FLAO</name>
<dbReference type="SUPFAM" id="SSF50475">
    <property type="entry name" value="FMN-binding split barrel"/>
    <property type="match status" value="1"/>
</dbReference>
<dbReference type="RefSeq" id="WP_345271893.1">
    <property type="nucleotide sequence ID" value="NZ_BAABJH010000001.1"/>
</dbReference>
<feature type="region of interest" description="Disordered" evidence="1">
    <location>
        <begin position="180"/>
        <end position="201"/>
    </location>
</feature>
<dbReference type="NCBIfam" id="TIGR04025">
    <property type="entry name" value="PPOX_FMN_DR2398"/>
    <property type="match status" value="1"/>
</dbReference>
<evidence type="ECO:0000256" key="1">
    <source>
        <dbReference type="SAM" id="MobiDB-lite"/>
    </source>
</evidence>
<sequence length="201" mass="22340">MKIKSESQLRELYGYPKGRAKDKVLNHLEKHAIHFIETSPFLVMSTSSHDGKQDASPRGGSSGFVKVMDSKTLVIPDAKGNNRVDSISNIVETGTIGVLFLIPGINETLRINGSAYLSTDTAYLDVFTSEKNPPKACIVIRVEESFLHCAKAFMRSKLWEGSAQIDRDTFPTIGQMLKDQLGSTEAPESREAMEKRYEKDL</sequence>
<reference evidence="4" key="1">
    <citation type="journal article" date="2019" name="Int. J. Syst. Evol. Microbiol.">
        <title>The Global Catalogue of Microorganisms (GCM) 10K type strain sequencing project: providing services to taxonomists for standard genome sequencing and annotation.</title>
        <authorList>
            <consortium name="The Broad Institute Genomics Platform"/>
            <consortium name="The Broad Institute Genome Sequencing Center for Infectious Disease"/>
            <person name="Wu L."/>
            <person name="Ma J."/>
        </authorList>
    </citation>
    <scope>NUCLEOTIDE SEQUENCE [LARGE SCALE GENOMIC DNA]</scope>
    <source>
        <strain evidence="4">JCM 18274</strain>
    </source>
</reference>
<organism evidence="3 4">
    <name type="scientific">Flaviramulus aquimarinus</name>
    <dbReference type="NCBI Taxonomy" id="1170456"/>
    <lineage>
        <taxon>Bacteria</taxon>
        <taxon>Pseudomonadati</taxon>
        <taxon>Bacteroidota</taxon>
        <taxon>Flavobacteriia</taxon>
        <taxon>Flavobacteriales</taxon>
        <taxon>Flavobacteriaceae</taxon>
        <taxon>Flaviramulus</taxon>
    </lineage>
</organism>
<gene>
    <name evidence="3" type="ORF">GCM10023311_00650</name>
</gene>
<dbReference type="InterPro" id="IPR024029">
    <property type="entry name" value="Pyridox_Oxase_FMN-dep"/>
</dbReference>
<dbReference type="InterPro" id="IPR012349">
    <property type="entry name" value="Split_barrel_FMN-bd"/>
</dbReference>
<accession>A0ABP9ESA5</accession>
<feature type="compositionally biased region" description="Basic and acidic residues" evidence="1">
    <location>
        <begin position="187"/>
        <end position="201"/>
    </location>
</feature>